<name>A0AAV1S1P1_9ROSI</name>
<evidence type="ECO:0000313" key="3">
    <source>
        <dbReference type="Proteomes" id="UP001314170"/>
    </source>
</evidence>
<comment type="caution">
    <text evidence="2">The sequence shown here is derived from an EMBL/GenBank/DDBJ whole genome shotgun (WGS) entry which is preliminary data.</text>
</comment>
<protein>
    <submittedName>
        <fullName evidence="2">Uncharacterized protein</fullName>
    </submittedName>
</protein>
<feature type="region of interest" description="Disordered" evidence="1">
    <location>
        <begin position="36"/>
        <end position="56"/>
    </location>
</feature>
<organism evidence="2 3">
    <name type="scientific">Dovyalis caffra</name>
    <dbReference type="NCBI Taxonomy" id="77055"/>
    <lineage>
        <taxon>Eukaryota</taxon>
        <taxon>Viridiplantae</taxon>
        <taxon>Streptophyta</taxon>
        <taxon>Embryophyta</taxon>
        <taxon>Tracheophyta</taxon>
        <taxon>Spermatophyta</taxon>
        <taxon>Magnoliopsida</taxon>
        <taxon>eudicotyledons</taxon>
        <taxon>Gunneridae</taxon>
        <taxon>Pentapetalae</taxon>
        <taxon>rosids</taxon>
        <taxon>fabids</taxon>
        <taxon>Malpighiales</taxon>
        <taxon>Salicaceae</taxon>
        <taxon>Flacourtieae</taxon>
        <taxon>Dovyalis</taxon>
    </lineage>
</organism>
<sequence length="56" mass="6346">MEERWDREGVDETKDINDQKRFKGWRATLCKVSPFPGGASQCESSRMLGKPLSTVS</sequence>
<dbReference type="EMBL" id="CAWUPB010001160">
    <property type="protein sequence ID" value="CAK7343006.1"/>
    <property type="molecule type" value="Genomic_DNA"/>
</dbReference>
<keyword evidence="3" id="KW-1185">Reference proteome</keyword>
<dbReference type="Proteomes" id="UP001314170">
    <property type="component" value="Unassembled WGS sequence"/>
</dbReference>
<evidence type="ECO:0000313" key="2">
    <source>
        <dbReference type="EMBL" id="CAK7343006.1"/>
    </source>
</evidence>
<evidence type="ECO:0000256" key="1">
    <source>
        <dbReference type="SAM" id="MobiDB-lite"/>
    </source>
</evidence>
<dbReference type="AlphaFoldDB" id="A0AAV1S1P1"/>
<accession>A0AAV1S1P1</accession>
<proteinExistence type="predicted"/>
<gene>
    <name evidence="2" type="ORF">DCAF_LOCUS17087</name>
</gene>
<reference evidence="2 3" key="1">
    <citation type="submission" date="2024-01" db="EMBL/GenBank/DDBJ databases">
        <authorList>
            <person name="Waweru B."/>
        </authorList>
    </citation>
    <scope>NUCLEOTIDE SEQUENCE [LARGE SCALE GENOMIC DNA]</scope>
</reference>